<organism evidence="1 2">
    <name type="scientific">Apiospora arundinis</name>
    <dbReference type="NCBI Taxonomy" id="335852"/>
    <lineage>
        <taxon>Eukaryota</taxon>
        <taxon>Fungi</taxon>
        <taxon>Dikarya</taxon>
        <taxon>Ascomycota</taxon>
        <taxon>Pezizomycotina</taxon>
        <taxon>Sordariomycetes</taxon>
        <taxon>Xylariomycetidae</taxon>
        <taxon>Amphisphaeriales</taxon>
        <taxon>Apiosporaceae</taxon>
        <taxon>Apiospora</taxon>
    </lineage>
</organism>
<accession>A0ABR2HZS3</accession>
<comment type="caution">
    <text evidence="1">The sequence shown here is derived from an EMBL/GenBank/DDBJ whole genome shotgun (WGS) entry which is preliminary data.</text>
</comment>
<evidence type="ECO:0000313" key="2">
    <source>
        <dbReference type="Proteomes" id="UP001390339"/>
    </source>
</evidence>
<protein>
    <submittedName>
        <fullName evidence="1">Uncharacterized protein</fullName>
    </submittedName>
</protein>
<reference evidence="1 2" key="1">
    <citation type="journal article" date="2024" name="IMA Fungus">
        <title>Apiospora arundinis, a panoply of carbohydrate-active enzymes and secondary metabolites.</title>
        <authorList>
            <person name="Sorensen T."/>
            <person name="Petersen C."/>
            <person name="Muurmann A.T."/>
            <person name="Christiansen J.V."/>
            <person name="Brundto M.L."/>
            <person name="Overgaard C.K."/>
            <person name="Boysen A.T."/>
            <person name="Wollenberg R.D."/>
            <person name="Larsen T.O."/>
            <person name="Sorensen J.L."/>
            <person name="Nielsen K.L."/>
            <person name="Sondergaard T.E."/>
        </authorList>
    </citation>
    <scope>NUCLEOTIDE SEQUENCE [LARGE SCALE GENOMIC DNA]</scope>
    <source>
        <strain evidence="1 2">AAU 773</strain>
    </source>
</reference>
<dbReference type="EMBL" id="JAPCWZ010000007">
    <property type="protein sequence ID" value="KAK8855589.1"/>
    <property type="molecule type" value="Genomic_DNA"/>
</dbReference>
<sequence>MPSNMNWQQERTFTNDDGNGINRLFGKRWGAGSDEGIGNESLTPDKTRDEYVTELKAWRDDNMVRPGDKVRNRLPSNWYLRPVLDIIDACPAFLDLWIEAVASGDELFCPTRWCPSGYFLPHDLLGMTFWGLTDEHPRFEDLLVSGIFRGRLVVDDPDDREWLESYLQNLKNAEQRVRAWLNNLPHPLQMDDPFLPLPWKASPLPVMPDASTQEHGNAHGGKGAEANVIPDNFKSLSLPQCLALIPATHEALEQAGLDGFAYVPHQVRREATRLGDRMKSLRMGQILEHIPELRDAFTDLLLASKIRFASLPLHIVIQSVRMWYAEGTCSLSEAREKVSRCWDRLNPAGPWQ</sequence>
<name>A0ABR2HZS3_9PEZI</name>
<dbReference type="Proteomes" id="UP001390339">
    <property type="component" value="Unassembled WGS sequence"/>
</dbReference>
<gene>
    <name evidence="1" type="ORF">PGQ11_011501</name>
</gene>
<evidence type="ECO:0000313" key="1">
    <source>
        <dbReference type="EMBL" id="KAK8855589.1"/>
    </source>
</evidence>
<proteinExistence type="predicted"/>
<keyword evidence="2" id="KW-1185">Reference proteome</keyword>